<accession>A0A382D8A3</accession>
<organism evidence="3">
    <name type="scientific">marine metagenome</name>
    <dbReference type="NCBI Taxonomy" id="408172"/>
    <lineage>
        <taxon>unclassified sequences</taxon>
        <taxon>metagenomes</taxon>
        <taxon>ecological metagenomes</taxon>
    </lineage>
</organism>
<dbReference type="PANTHER" id="PTHR42709">
    <property type="entry name" value="ALKALINE PHOSPHATASE LIKE PROTEIN"/>
    <property type="match status" value="1"/>
</dbReference>
<feature type="transmembrane region" description="Helical" evidence="1">
    <location>
        <begin position="138"/>
        <end position="159"/>
    </location>
</feature>
<proteinExistence type="predicted"/>
<reference evidence="3" key="1">
    <citation type="submission" date="2018-05" db="EMBL/GenBank/DDBJ databases">
        <authorList>
            <person name="Lanie J.A."/>
            <person name="Ng W.-L."/>
            <person name="Kazmierczak K.M."/>
            <person name="Andrzejewski T.M."/>
            <person name="Davidsen T.M."/>
            <person name="Wayne K.J."/>
            <person name="Tettelin H."/>
            <person name="Glass J.I."/>
            <person name="Rusch D."/>
            <person name="Podicherti R."/>
            <person name="Tsui H.-C.T."/>
            <person name="Winkler M.E."/>
        </authorList>
    </citation>
    <scope>NUCLEOTIDE SEQUENCE</scope>
</reference>
<feature type="transmembrane region" description="Helical" evidence="1">
    <location>
        <begin position="109"/>
        <end position="132"/>
    </location>
</feature>
<dbReference type="Pfam" id="PF09335">
    <property type="entry name" value="VTT_dom"/>
    <property type="match status" value="1"/>
</dbReference>
<feature type="transmembrane region" description="Helical" evidence="1">
    <location>
        <begin position="12"/>
        <end position="30"/>
    </location>
</feature>
<feature type="transmembrane region" description="Helical" evidence="1">
    <location>
        <begin position="171"/>
        <end position="191"/>
    </location>
</feature>
<evidence type="ECO:0000313" key="3">
    <source>
        <dbReference type="EMBL" id="SVB34688.1"/>
    </source>
</evidence>
<dbReference type="PANTHER" id="PTHR42709:SF11">
    <property type="entry name" value="DEDA FAMILY PROTEIN"/>
    <property type="match status" value="1"/>
</dbReference>
<keyword evidence="1" id="KW-1133">Transmembrane helix</keyword>
<dbReference type="GO" id="GO:0005886">
    <property type="term" value="C:plasma membrane"/>
    <property type="evidence" value="ECO:0007669"/>
    <property type="project" value="TreeGrafter"/>
</dbReference>
<sequence>MKIIRSMYDWVLHWAATPYALPALFLISFIESSFFPIPPDVLLIAMTVAVPALWLRFSFFCSLASVIGGMFGYFIGYQFMDLIGNRIVEFYHLQAKFEKIGALYDEHQAWAVAAAGFTPLPYKIFTLAAGAFKINFPIFVLASAISRSARFFLVGFIIYKFGPPIKVLIEKYFNLFSIVFFILLFLGFYLLKFVL</sequence>
<keyword evidence="1" id="KW-0472">Membrane</keyword>
<evidence type="ECO:0000256" key="1">
    <source>
        <dbReference type="SAM" id="Phobius"/>
    </source>
</evidence>
<name>A0A382D8A3_9ZZZZ</name>
<keyword evidence="1" id="KW-0812">Transmembrane</keyword>
<dbReference type="InterPro" id="IPR051311">
    <property type="entry name" value="DedA_domain"/>
</dbReference>
<feature type="transmembrane region" description="Helical" evidence="1">
    <location>
        <begin position="42"/>
        <end position="75"/>
    </location>
</feature>
<gene>
    <name evidence="3" type="ORF">METZ01_LOCUS187542</name>
</gene>
<feature type="domain" description="VTT" evidence="2">
    <location>
        <begin position="37"/>
        <end position="159"/>
    </location>
</feature>
<protein>
    <recommendedName>
        <fullName evidence="2">VTT domain-containing protein</fullName>
    </recommendedName>
</protein>
<dbReference type="AlphaFoldDB" id="A0A382D8A3"/>
<dbReference type="EMBL" id="UINC01038134">
    <property type="protein sequence ID" value="SVB34688.1"/>
    <property type="molecule type" value="Genomic_DNA"/>
</dbReference>
<dbReference type="InterPro" id="IPR032816">
    <property type="entry name" value="VTT_dom"/>
</dbReference>
<evidence type="ECO:0000259" key="2">
    <source>
        <dbReference type="Pfam" id="PF09335"/>
    </source>
</evidence>